<protein>
    <submittedName>
        <fullName evidence="2">Uncharacterized protein</fullName>
    </submittedName>
</protein>
<evidence type="ECO:0000256" key="1">
    <source>
        <dbReference type="SAM" id="MobiDB-lite"/>
    </source>
</evidence>
<evidence type="ECO:0000313" key="3">
    <source>
        <dbReference type="Proteomes" id="UP000554482"/>
    </source>
</evidence>
<name>A0A7J6XG50_THATH</name>
<proteinExistence type="predicted"/>
<feature type="compositionally biased region" description="Low complexity" evidence="1">
    <location>
        <begin position="52"/>
        <end position="74"/>
    </location>
</feature>
<dbReference type="EMBL" id="JABWDY010001442">
    <property type="protein sequence ID" value="KAF5207420.1"/>
    <property type="molecule type" value="Genomic_DNA"/>
</dbReference>
<dbReference type="AlphaFoldDB" id="A0A7J6XG50"/>
<feature type="compositionally biased region" description="Polar residues" evidence="1">
    <location>
        <begin position="31"/>
        <end position="40"/>
    </location>
</feature>
<comment type="caution">
    <text evidence="2">The sequence shown here is derived from an EMBL/GenBank/DDBJ whole genome shotgun (WGS) entry which is preliminary data.</text>
</comment>
<reference evidence="2 3" key="1">
    <citation type="submission" date="2020-06" db="EMBL/GenBank/DDBJ databases">
        <title>Transcriptomic and genomic resources for Thalictrum thalictroides and T. hernandezii: Facilitating candidate gene discovery in an emerging model plant lineage.</title>
        <authorList>
            <person name="Arias T."/>
            <person name="Riano-Pachon D.M."/>
            <person name="Di Stilio V.S."/>
        </authorList>
    </citation>
    <scope>NUCLEOTIDE SEQUENCE [LARGE SCALE GENOMIC DNA]</scope>
    <source>
        <strain evidence="3">cv. WT478/WT964</strain>
        <tissue evidence="2">Leaves</tissue>
    </source>
</reference>
<evidence type="ECO:0000313" key="2">
    <source>
        <dbReference type="EMBL" id="KAF5207420.1"/>
    </source>
</evidence>
<feature type="compositionally biased region" description="Acidic residues" evidence="1">
    <location>
        <begin position="123"/>
        <end position="136"/>
    </location>
</feature>
<keyword evidence="3" id="KW-1185">Reference proteome</keyword>
<gene>
    <name evidence="2" type="ORF">FRX31_002993</name>
</gene>
<sequence>MEARMDNKINQVETRVETLSQELHDFVKIQGDSSSLSSAHTTLETLPPPPTNSSSQTNSSTSTSQIKSTTTNSKLSYPPSTNPYVHPSLDICYHCNKSGHKQHQYPERNKKFVNFMDHARDEDSPEDTTEDSNDEI</sequence>
<accession>A0A7J6XG50</accession>
<dbReference type="Proteomes" id="UP000554482">
    <property type="component" value="Unassembled WGS sequence"/>
</dbReference>
<organism evidence="2 3">
    <name type="scientific">Thalictrum thalictroides</name>
    <name type="common">Rue-anemone</name>
    <name type="synonym">Anemone thalictroides</name>
    <dbReference type="NCBI Taxonomy" id="46969"/>
    <lineage>
        <taxon>Eukaryota</taxon>
        <taxon>Viridiplantae</taxon>
        <taxon>Streptophyta</taxon>
        <taxon>Embryophyta</taxon>
        <taxon>Tracheophyta</taxon>
        <taxon>Spermatophyta</taxon>
        <taxon>Magnoliopsida</taxon>
        <taxon>Ranunculales</taxon>
        <taxon>Ranunculaceae</taxon>
        <taxon>Thalictroideae</taxon>
        <taxon>Thalictrum</taxon>
    </lineage>
</organism>
<feature type="region of interest" description="Disordered" evidence="1">
    <location>
        <begin position="30"/>
        <end position="136"/>
    </location>
</feature>